<accession>A0A4P7CFP4</accession>
<dbReference type="KEGG" id="aio:EXH44_05615"/>
<sequence length="120" mass="13998">MWKITFYETLSGHCPIAHFIDGLSPKLHAKALHDISLLQDFGNQLGMPYSRAMGNGLFELRISQSNNAVRIFYFFMRDEQIILTNGFIKKTEKTPTTELKKALVYKQDYEQRLNNELQRI</sequence>
<dbReference type="Pfam" id="PF05973">
    <property type="entry name" value="Gp49"/>
    <property type="match status" value="1"/>
</dbReference>
<evidence type="ECO:0000313" key="2">
    <source>
        <dbReference type="Proteomes" id="UP000294444"/>
    </source>
</evidence>
<keyword evidence="2" id="KW-1185">Reference proteome</keyword>
<evidence type="ECO:0000313" key="1">
    <source>
        <dbReference type="EMBL" id="QBQ63746.1"/>
    </source>
</evidence>
<dbReference type="Proteomes" id="UP000294444">
    <property type="component" value="Chromosome"/>
</dbReference>
<gene>
    <name evidence="1" type="ORF">EXH44_05615</name>
</gene>
<protein>
    <submittedName>
        <fullName evidence="1">Type II toxin-antitoxin system RelE/ParE family toxin</fullName>
    </submittedName>
</protein>
<dbReference type="InterPro" id="IPR009241">
    <property type="entry name" value="HigB-like"/>
</dbReference>
<dbReference type="EMBL" id="CP038145">
    <property type="protein sequence ID" value="QBQ63746.1"/>
    <property type="molecule type" value="Genomic_DNA"/>
</dbReference>
<dbReference type="RefSeq" id="WP_162856608.1">
    <property type="nucleotide sequence ID" value="NZ_CP038145.1"/>
</dbReference>
<name>A0A4P7CFP4_9PAST</name>
<reference evidence="1 2" key="1">
    <citation type="submission" date="2019-03" db="EMBL/GenBank/DDBJ databases">
        <authorList>
            <person name="Che Y."/>
            <person name="Zhou L."/>
        </authorList>
    </citation>
    <scope>NUCLEOTIDE SEQUENCE [LARGE SCALE GENOMIC DNA]</scope>
    <source>
        <strain evidence="1 2">AIFJ1607</strain>
    </source>
</reference>
<dbReference type="AlphaFoldDB" id="A0A4P7CFP4"/>
<organism evidence="1 2">
    <name type="scientific">Actinobacillus indolicus</name>
    <dbReference type="NCBI Taxonomy" id="51049"/>
    <lineage>
        <taxon>Bacteria</taxon>
        <taxon>Pseudomonadati</taxon>
        <taxon>Pseudomonadota</taxon>
        <taxon>Gammaproteobacteria</taxon>
        <taxon>Pasteurellales</taxon>
        <taxon>Pasteurellaceae</taxon>
        <taxon>Actinobacillus</taxon>
    </lineage>
</organism>
<proteinExistence type="predicted"/>